<dbReference type="Pfam" id="PF09449">
    <property type="entry name" value="DUF2020"/>
    <property type="match status" value="1"/>
</dbReference>
<gene>
    <name evidence="4" type="ORF">CFN78_13260</name>
</gene>
<feature type="region of interest" description="Disordered" evidence="1">
    <location>
        <begin position="16"/>
        <end position="57"/>
    </location>
</feature>
<feature type="signal peptide" evidence="2">
    <location>
        <begin position="1"/>
        <end position="23"/>
    </location>
</feature>
<evidence type="ECO:0000313" key="4">
    <source>
        <dbReference type="EMBL" id="OZM72607.1"/>
    </source>
</evidence>
<dbReference type="InterPro" id="IPR016123">
    <property type="entry name" value="Mog1/PsbP_a/b/a-sand"/>
</dbReference>
<evidence type="ECO:0000313" key="5">
    <source>
        <dbReference type="Proteomes" id="UP000242444"/>
    </source>
</evidence>
<dbReference type="InterPro" id="IPR018567">
    <property type="entry name" value="DUF2020"/>
</dbReference>
<organism evidence="4 5">
    <name type="scientific">Amycolatopsis antarctica</name>
    <dbReference type="NCBI Taxonomy" id="1854586"/>
    <lineage>
        <taxon>Bacteria</taxon>
        <taxon>Bacillati</taxon>
        <taxon>Actinomycetota</taxon>
        <taxon>Actinomycetes</taxon>
        <taxon>Pseudonocardiales</taxon>
        <taxon>Pseudonocardiaceae</taxon>
        <taxon>Amycolatopsis</taxon>
    </lineage>
</organism>
<name>A0A263D4S1_9PSEU</name>
<dbReference type="InParanoid" id="A0A263D4S1"/>
<keyword evidence="5" id="KW-1185">Reference proteome</keyword>
<comment type="caution">
    <text evidence="4">The sequence shown here is derived from an EMBL/GenBank/DDBJ whole genome shotgun (WGS) entry which is preliminary data.</text>
</comment>
<feature type="chain" id="PRO_5038661731" description="DUF2020 domain-containing protein" evidence="2">
    <location>
        <begin position="24"/>
        <end position="176"/>
    </location>
</feature>
<protein>
    <recommendedName>
        <fullName evidence="3">DUF2020 domain-containing protein</fullName>
    </recommendedName>
</protein>
<dbReference type="OrthoDB" id="4774058at2"/>
<dbReference type="AlphaFoldDB" id="A0A263D4S1"/>
<evidence type="ECO:0000259" key="3">
    <source>
        <dbReference type="Pfam" id="PF09449"/>
    </source>
</evidence>
<keyword evidence="2" id="KW-0732">Signal</keyword>
<evidence type="ECO:0000256" key="2">
    <source>
        <dbReference type="SAM" id="SignalP"/>
    </source>
</evidence>
<dbReference type="EMBL" id="NKYE01000007">
    <property type="protein sequence ID" value="OZM72607.1"/>
    <property type="molecule type" value="Genomic_DNA"/>
</dbReference>
<dbReference type="Proteomes" id="UP000242444">
    <property type="component" value="Unassembled WGS sequence"/>
</dbReference>
<feature type="compositionally biased region" description="Low complexity" evidence="1">
    <location>
        <begin position="28"/>
        <end position="40"/>
    </location>
</feature>
<feature type="domain" description="DUF2020" evidence="3">
    <location>
        <begin position="47"/>
        <end position="175"/>
    </location>
</feature>
<accession>A0A263D4S1</accession>
<dbReference type="SUPFAM" id="SSF55724">
    <property type="entry name" value="Mog1p/PsbP-like"/>
    <property type="match status" value="1"/>
</dbReference>
<evidence type="ECO:0000256" key="1">
    <source>
        <dbReference type="SAM" id="MobiDB-lite"/>
    </source>
</evidence>
<dbReference type="PROSITE" id="PS51257">
    <property type="entry name" value="PROKAR_LIPOPROTEIN"/>
    <property type="match status" value="1"/>
</dbReference>
<dbReference type="RefSeq" id="WP_094863084.1">
    <property type="nucleotide sequence ID" value="NZ_NKYE01000007.1"/>
</dbReference>
<sequence>MRRVLLTIAAATLLAGCSQPQPAEPQGSTPAPEPSTSAAPELPPEPEPTASGPCPYLDEAFVADANGQMVSKVQTSADTPHPACFFYTLGGKLQLTVRVYSGDPAVATALVDQAAPVDTSNPANEPAGWKGGYQAVESGSVYAVAKEGNAVLVTGNQEQSIKARTVATQAIAGLGF</sequence>
<dbReference type="Gene3D" id="3.40.1000.10">
    <property type="entry name" value="Mog1/PsbP, alpha/beta/alpha sandwich"/>
    <property type="match status" value="1"/>
</dbReference>
<reference evidence="4 5" key="1">
    <citation type="submission" date="2017-07" db="EMBL/GenBank/DDBJ databases">
        <title>Amycolatopsis antarcticus sp. nov., isolated from the surface of an Antarcticus brown macroalga.</title>
        <authorList>
            <person name="Wang J."/>
            <person name="Leiva S."/>
            <person name="Huang J."/>
            <person name="Huang Y."/>
        </authorList>
    </citation>
    <scope>NUCLEOTIDE SEQUENCE [LARGE SCALE GENOMIC DNA]</scope>
    <source>
        <strain evidence="4 5">AU-G6</strain>
    </source>
</reference>
<proteinExistence type="predicted"/>